<dbReference type="InterPro" id="IPR015797">
    <property type="entry name" value="NUDIX_hydrolase-like_dom_sf"/>
</dbReference>
<dbReference type="KEGG" id="saal:L336_0386"/>
<proteinExistence type="predicted"/>
<dbReference type="GO" id="GO:0016787">
    <property type="term" value="F:hydrolase activity"/>
    <property type="evidence" value="ECO:0007669"/>
    <property type="project" value="UniProtKB-KW"/>
</dbReference>
<evidence type="ECO:0000313" key="2">
    <source>
        <dbReference type="EMBL" id="AGL62094.1"/>
    </source>
</evidence>
<dbReference type="EMBL" id="CP005957">
    <property type="protein sequence ID" value="AGL62094.1"/>
    <property type="molecule type" value="Genomic_DNA"/>
</dbReference>
<feature type="domain" description="Nudix hydrolase" evidence="1">
    <location>
        <begin position="12"/>
        <end position="163"/>
    </location>
</feature>
<dbReference type="HOGENOM" id="CLU_1342259_0_0_0"/>
<dbReference type="SUPFAM" id="SSF55811">
    <property type="entry name" value="Nudix"/>
    <property type="match status" value="1"/>
</dbReference>
<dbReference type="AlphaFoldDB" id="R4PMG8"/>
<protein>
    <submittedName>
        <fullName evidence="2">Putative NTP pyrophosphohydrolase including oxidative damage repair enzyme</fullName>
    </submittedName>
</protein>
<sequence>MAHIHTNPGQHDMTVAAHIIRVDGKEPKALLHMHKKLATLICVGGHVELDESPWDAVIHEIAEEAGYDIKDLYVLQPPLRIHQEGIDDITIHPQPFFLDTHMNANTPDHWHTDTVYLFTTHSEPTLPLAADESQDIRWLSRSEIEQLSDSQVFSNIRTTHLKAFDEFLTAWEPVPAGHFSTEKIAR</sequence>
<organism evidence="2 3">
    <name type="scientific">Candidatus Saccharimonas aalborgensis</name>
    <dbReference type="NCBI Taxonomy" id="1332188"/>
    <lineage>
        <taxon>Bacteria</taxon>
        <taxon>Candidatus Saccharimonadota</taxon>
        <taxon>Candidatus Saccharimonadia</taxon>
        <taxon>Candidatus Saccharimonadales</taxon>
        <taxon>Candidatus Saccharimonadaceae</taxon>
        <taxon>Candidatus Saccharimonas</taxon>
    </lineage>
</organism>
<evidence type="ECO:0000259" key="1">
    <source>
        <dbReference type="PROSITE" id="PS51462"/>
    </source>
</evidence>
<dbReference type="Proteomes" id="UP000013893">
    <property type="component" value="Chromosome"/>
</dbReference>
<dbReference type="PROSITE" id="PS51462">
    <property type="entry name" value="NUDIX"/>
    <property type="match status" value="1"/>
</dbReference>
<dbReference type="RefSeq" id="WP_015641544.1">
    <property type="nucleotide sequence ID" value="NC_021219.1"/>
</dbReference>
<dbReference type="Pfam" id="PF00293">
    <property type="entry name" value="NUDIX"/>
    <property type="match status" value="1"/>
</dbReference>
<dbReference type="PANTHER" id="PTHR43736">
    <property type="entry name" value="ADP-RIBOSE PYROPHOSPHATASE"/>
    <property type="match status" value="1"/>
</dbReference>
<keyword evidence="2" id="KW-0378">Hydrolase</keyword>
<dbReference type="PANTHER" id="PTHR43736:SF1">
    <property type="entry name" value="DIHYDRONEOPTERIN TRIPHOSPHATE DIPHOSPHATASE"/>
    <property type="match status" value="1"/>
</dbReference>
<name>R4PMG8_9BACT</name>
<keyword evidence="3" id="KW-1185">Reference proteome</keyword>
<gene>
    <name evidence="2" type="ORF">L336_0386</name>
</gene>
<evidence type="ECO:0000313" key="3">
    <source>
        <dbReference type="Proteomes" id="UP000013893"/>
    </source>
</evidence>
<dbReference type="OrthoDB" id="129709at2"/>
<dbReference type="InterPro" id="IPR000086">
    <property type="entry name" value="NUDIX_hydrolase_dom"/>
</dbReference>
<dbReference type="Gene3D" id="3.90.79.10">
    <property type="entry name" value="Nucleoside Triphosphate Pyrophosphohydrolase"/>
    <property type="match status" value="1"/>
</dbReference>
<dbReference type="STRING" id="1332188.L336_0386"/>
<reference evidence="2 3" key="1">
    <citation type="journal article" date="2013" name="Nat. Biotechnol.">
        <title>Genome sequences of rare, uncultured bacteria obtained by differential coverage binning of multiple metagenomes.</title>
        <authorList>
            <person name="Albertsen M."/>
            <person name="Hugenholtz P."/>
            <person name="Skarshewski A."/>
            <person name="Nielsen K.L."/>
            <person name="Tyson G.W."/>
            <person name="Nielsen P.H."/>
        </authorList>
    </citation>
    <scope>NUCLEOTIDE SEQUENCE [LARGE SCALE GENOMIC DNA]</scope>
    <source>
        <strain evidence="2">TM71</strain>
    </source>
</reference>
<accession>R4PMG8</accession>